<dbReference type="Gene3D" id="1.10.630.10">
    <property type="entry name" value="Cytochrome P450"/>
    <property type="match status" value="1"/>
</dbReference>
<reference evidence="6" key="1">
    <citation type="journal article" date="2019" name="Int. J. Syst. Evol. Microbiol.">
        <title>The Global Catalogue of Microorganisms (GCM) 10K type strain sequencing project: providing services to taxonomists for standard genome sequencing and annotation.</title>
        <authorList>
            <consortium name="The Broad Institute Genomics Platform"/>
            <consortium name="The Broad Institute Genome Sequencing Center for Infectious Disease"/>
            <person name="Wu L."/>
            <person name="Ma J."/>
        </authorList>
    </citation>
    <scope>NUCLEOTIDE SEQUENCE [LARGE SCALE GENOMIC DNA]</scope>
    <source>
        <strain evidence="6">S1</strain>
    </source>
</reference>
<keyword evidence="2 4" id="KW-0349">Heme</keyword>
<dbReference type="SUPFAM" id="SSF48264">
    <property type="entry name" value="Cytochrome P450"/>
    <property type="match status" value="1"/>
</dbReference>
<evidence type="ECO:0000256" key="4">
    <source>
        <dbReference type="RuleBase" id="RU000461"/>
    </source>
</evidence>
<evidence type="ECO:0000313" key="6">
    <source>
        <dbReference type="Proteomes" id="UP001597282"/>
    </source>
</evidence>
<evidence type="ECO:0000313" key="5">
    <source>
        <dbReference type="EMBL" id="MFD1426059.1"/>
    </source>
</evidence>
<evidence type="ECO:0000256" key="1">
    <source>
        <dbReference type="ARBA" id="ARBA00010617"/>
    </source>
</evidence>
<proteinExistence type="inferred from homology"/>
<dbReference type="RefSeq" id="WP_380163053.1">
    <property type="nucleotide sequence ID" value="NZ_JBHTNU010000002.1"/>
</dbReference>
<organism evidence="5 6">
    <name type="scientific">Kroppenstedtia sanguinis</name>
    <dbReference type="NCBI Taxonomy" id="1380684"/>
    <lineage>
        <taxon>Bacteria</taxon>
        <taxon>Bacillati</taxon>
        <taxon>Bacillota</taxon>
        <taxon>Bacilli</taxon>
        <taxon>Bacillales</taxon>
        <taxon>Thermoactinomycetaceae</taxon>
        <taxon>Kroppenstedtia</taxon>
    </lineage>
</organism>
<keyword evidence="4" id="KW-0479">Metal-binding</keyword>
<dbReference type="InterPro" id="IPR001128">
    <property type="entry name" value="Cyt_P450"/>
</dbReference>
<evidence type="ECO:0000256" key="2">
    <source>
        <dbReference type="ARBA" id="ARBA00022617"/>
    </source>
</evidence>
<gene>
    <name evidence="5" type="ORF">ACFQ4Y_03815</name>
</gene>
<dbReference type="PANTHER" id="PTHR46696:SF1">
    <property type="entry name" value="CYTOCHROME P450 YJIB-RELATED"/>
    <property type="match status" value="1"/>
</dbReference>
<keyword evidence="3 4" id="KW-0503">Monooxygenase</keyword>
<dbReference type="InterPro" id="IPR017972">
    <property type="entry name" value="Cyt_P450_CS"/>
</dbReference>
<protein>
    <submittedName>
        <fullName evidence="5">Cytochrome P450</fullName>
    </submittedName>
</protein>
<keyword evidence="4" id="KW-0560">Oxidoreductase</keyword>
<dbReference type="Proteomes" id="UP001597282">
    <property type="component" value="Unassembled WGS sequence"/>
</dbReference>
<accession>A0ABW4C5S9</accession>
<dbReference type="InterPro" id="IPR036396">
    <property type="entry name" value="Cyt_P450_sf"/>
</dbReference>
<comment type="caution">
    <text evidence="5">The sequence shown here is derived from an EMBL/GenBank/DDBJ whole genome shotgun (WGS) entry which is preliminary data.</text>
</comment>
<sequence length="384" mass="44202">MKITTIWKEVNPFPWYREMREHRPVWKDPETGVWHVFRYEDVKRVLSDYRYFSSCTGDSTDNVFGASMLQLDPPRHRQLRSLVSQAFTPRAIRRLEPRIREIAIGLLEKIHGEEMDIVQDFAYPLPVIVIAELLGVPPKDRERFKLWSDVVVAAEGPQLEEKALSFNQVQQEMVEYFLQMLEERRQHPQEDLISGLLAVETEGEHLSDMDLLGFCALLLVAGNETTTNLIANAFLCFDEEPPIEDRLRQQPKAIPRAVEEVLRHRSPVKGMSRRVTTDTELGGETLGKGEYVFAWIASANRDDNHFPDGDRFDIDRDSRGHIAFGHGVHFCLGAPLARLEAVISLEELLRRFSDIRIRPETVLEGIHSPIVYGVPNLPVTFRRR</sequence>
<dbReference type="EMBL" id="JBHTNU010000002">
    <property type="protein sequence ID" value="MFD1426059.1"/>
    <property type="molecule type" value="Genomic_DNA"/>
</dbReference>
<dbReference type="CDD" id="cd11032">
    <property type="entry name" value="P450_EryK-like"/>
    <property type="match status" value="1"/>
</dbReference>
<dbReference type="PRINTS" id="PR00359">
    <property type="entry name" value="BP450"/>
</dbReference>
<keyword evidence="6" id="KW-1185">Reference proteome</keyword>
<keyword evidence="4" id="KW-0408">Iron</keyword>
<dbReference type="InterPro" id="IPR002397">
    <property type="entry name" value="Cyt_P450_B"/>
</dbReference>
<dbReference type="Pfam" id="PF00067">
    <property type="entry name" value="p450"/>
    <property type="match status" value="2"/>
</dbReference>
<name>A0ABW4C5S9_9BACL</name>
<evidence type="ECO:0000256" key="3">
    <source>
        <dbReference type="ARBA" id="ARBA00023033"/>
    </source>
</evidence>
<comment type="similarity">
    <text evidence="1 4">Belongs to the cytochrome P450 family.</text>
</comment>
<dbReference type="PANTHER" id="PTHR46696">
    <property type="entry name" value="P450, PUTATIVE (EUROFUNG)-RELATED"/>
    <property type="match status" value="1"/>
</dbReference>
<dbReference type="PROSITE" id="PS00086">
    <property type="entry name" value="CYTOCHROME_P450"/>
    <property type="match status" value="1"/>
</dbReference>